<evidence type="ECO:0000313" key="10">
    <source>
        <dbReference type="Proteomes" id="UP001589797"/>
    </source>
</evidence>
<dbReference type="InterPro" id="IPR038107">
    <property type="entry name" value="Glycos_transf_N_sf"/>
</dbReference>
<protein>
    <recommendedName>
        <fullName evidence="3 7">3-deoxy-D-manno-octulosonic acid transferase</fullName>
        <shortName evidence="7">Kdo transferase</shortName>
        <ecNumber evidence="2 7">2.4.99.12</ecNumber>
    </recommendedName>
    <alternativeName>
        <fullName evidence="5 7">Lipid IV(A) 3-deoxy-D-manno-octulosonic acid transferase</fullName>
    </alternativeName>
</protein>
<gene>
    <name evidence="9" type="ORF">ACFFIP_10580</name>
</gene>
<proteinExistence type="inferred from homology"/>
<comment type="caution">
    <text evidence="9">The sequence shown here is derived from an EMBL/GenBank/DDBJ whole genome shotgun (WGS) entry which is preliminary data.</text>
</comment>
<dbReference type="PANTHER" id="PTHR42755:SF1">
    <property type="entry name" value="3-DEOXY-D-MANNO-OCTULOSONIC ACID TRANSFERASE, MITOCHONDRIAL-RELATED"/>
    <property type="match status" value="1"/>
</dbReference>
<name>A0ABV6FTG2_9BACT</name>
<reference evidence="9 10" key="1">
    <citation type="submission" date="2024-09" db="EMBL/GenBank/DDBJ databases">
        <authorList>
            <person name="Sun Q."/>
            <person name="Mori K."/>
        </authorList>
    </citation>
    <scope>NUCLEOTIDE SEQUENCE [LARGE SCALE GENOMIC DNA]</scope>
    <source>
        <strain evidence="9 10">CCM 7650</strain>
    </source>
</reference>
<comment type="subcellular location">
    <subcellularLocation>
        <location evidence="7">Cell membrane</location>
    </subcellularLocation>
</comment>
<evidence type="ECO:0000256" key="2">
    <source>
        <dbReference type="ARBA" id="ARBA00012621"/>
    </source>
</evidence>
<comment type="catalytic activity">
    <reaction evidence="6 7">
        <text>lipid IVA (E. coli) + CMP-3-deoxy-beta-D-manno-octulosonate = alpha-Kdo-(2-&gt;6)-lipid IVA (E. coli) + CMP + H(+)</text>
        <dbReference type="Rhea" id="RHEA:28066"/>
        <dbReference type="ChEBI" id="CHEBI:15378"/>
        <dbReference type="ChEBI" id="CHEBI:58603"/>
        <dbReference type="ChEBI" id="CHEBI:60364"/>
        <dbReference type="ChEBI" id="CHEBI:60377"/>
        <dbReference type="ChEBI" id="CHEBI:85987"/>
        <dbReference type="EC" id="2.4.99.12"/>
    </reaction>
</comment>
<dbReference type="Gene3D" id="3.40.50.2000">
    <property type="entry name" value="Glycogen Phosphorylase B"/>
    <property type="match status" value="1"/>
</dbReference>
<keyword evidence="4 7" id="KW-0808">Transferase</keyword>
<evidence type="ECO:0000256" key="1">
    <source>
        <dbReference type="ARBA" id="ARBA00004713"/>
    </source>
</evidence>
<comment type="pathway">
    <text evidence="1 7">Bacterial outer membrane biogenesis; LPS core biosynthesis.</text>
</comment>
<evidence type="ECO:0000313" key="9">
    <source>
        <dbReference type="EMBL" id="MFC0263128.1"/>
    </source>
</evidence>
<keyword evidence="7" id="KW-1003">Cell membrane</keyword>
<evidence type="ECO:0000256" key="6">
    <source>
        <dbReference type="ARBA" id="ARBA00049183"/>
    </source>
</evidence>
<dbReference type="InterPro" id="IPR039901">
    <property type="entry name" value="Kdotransferase"/>
</dbReference>
<dbReference type="SUPFAM" id="SSF53756">
    <property type="entry name" value="UDP-Glycosyltransferase/glycogen phosphorylase"/>
    <property type="match status" value="1"/>
</dbReference>
<feature type="domain" description="3-deoxy-D-manno-octulosonic-acid transferase N-terminal" evidence="8">
    <location>
        <begin position="46"/>
        <end position="209"/>
    </location>
</feature>
<keyword evidence="7" id="KW-0472">Membrane</keyword>
<dbReference type="RefSeq" id="WP_382387595.1">
    <property type="nucleotide sequence ID" value="NZ_JBHLWI010000028.1"/>
</dbReference>
<dbReference type="PANTHER" id="PTHR42755">
    <property type="entry name" value="3-DEOXY-MANNO-OCTULOSONATE CYTIDYLYLTRANSFERASE"/>
    <property type="match status" value="1"/>
</dbReference>
<organism evidence="9 10">
    <name type="scientific">Fontibacter flavus</name>
    <dbReference type="NCBI Taxonomy" id="654838"/>
    <lineage>
        <taxon>Bacteria</taxon>
        <taxon>Pseudomonadati</taxon>
        <taxon>Bacteroidota</taxon>
        <taxon>Cytophagia</taxon>
        <taxon>Cytophagales</taxon>
        <taxon>Cyclobacteriaceae</taxon>
        <taxon>Fontibacter</taxon>
    </lineage>
</organism>
<dbReference type="Proteomes" id="UP001589797">
    <property type="component" value="Unassembled WGS sequence"/>
</dbReference>
<evidence type="ECO:0000256" key="7">
    <source>
        <dbReference type="RuleBase" id="RU365103"/>
    </source>
</evidence>
<evidence type="ECO:0000256" key="4">
    <source>
        <dbReference type="ARBA" id="ARBA00022679"/>
    </source>
</evidence>
<evidence type="ECO:0000256" key="5">
    <source>
        <dbReference type="ARBA" id="ARBA00031445"/>
    </source>
</evidence>
<evidence type="ECO:0000259" key="8">
    <source>
        <dbReference type="Pfam" id="PF04413"/>
    </source>
</evidence>
<dbReference type="EMBL" id="JBHLWI010000028">
    <property type="protein sequence ID" value="MFC0263128.1"/>
    <property type="molecule type" value="Genomic_DNA"/>
</dbReference>
<accession>A0ABV6FTG2</accession>
<comment type="function">
    <text evidence="7">Involved in lipopolysaccharide (LPS) biosynthesis. Catalyzes the transfer of 3-deoxy-D-manno-octulosonate (Kdo) residue(s) from CMP-Kdo to lipid IV(A), the tetraacyldisaccharide-1,4'-bisphosphate precursor of lipid A.</text>
</comment>
<keyword evidence="7" id="KW-0448">Lipopolysaccharide biosynthesis</keyword>
<dbReference type="EC" id="2.4.99.12" evidence="2 7"/>
<comment type="similarity">
    <text evidence="7">Belongs to the glycosyltransferase group 1 family.</text>
</comment>
<dbReference type="Gene3D" id="3.40.50.11720">
    <property type="entry name" value="3-Deoxy-D-manno-octulosonic-acid transferase, N-terminal domain"/>
    <property type="match status" value="1"/>
</dbReference>
<dbReference type="InterPro" id="IPR007507">
    <property type="entry name" value="Glycos_transf_N"/>
</dbReference>
<evidence type="ECO:0000256" key="3">
    <source>
        <dbReference type="ARBA" id="ARBA00019077"/>
    </source>
</evidence>
<dbReference type="GO" id="GO:0016740">
    <property type="term" value="F:transferase activity"/>
    <property type="evidence" value="ECO:0007669"/>
    <property type="project" value="UniProtKB-KW"/>
</dbReference>
<sequence length="415" mass="47664">MKLIYDTALFFFSRGLQTFKRASPKITALVNGREGLFIKLAEFRIKNPGKLAWFHVASLGEYEQAKPVIQELKKRFPDFKVVVSFFSPSGYEYAIKRPQENVDYITYLPFDTRSKAKKFMAALKPDIGLFVKYDLWANHILEAKKRRIPLFLFSASMRQNQIYFKPYGQFFKQVIHCFDHICCQNTETQRLLQQINYHQTSVTGDTRYDRTKAIAQSPKSFPELRDFVWKKNIITVGSAWQEDMDLLIPLINESDKFKWIIAPHDIDPDKIAEWKSKINKSSQKYSELPLKPETEVLFIDNIGSLSSLYQFAKIAYVGGAFGKGLHNILEPIAYGIPVIFGKVKKSGKFPEAQISQEYGCGYSVENEQQLKNIVLELSEDAHYLNSCQNAVRLVNDNIGSASKIMDIISSKIQQS</sequence>
<dbReference type="Pfam" id="PF04413">
    <property type="entry name" value="Glycos_transf_N"/>
    <property type="match status" value="1"/>
</dbReference>
<keyword evidence="10" id="KW-1185">Reference proteome</keyword>